<dbReference type="FunFam" id="3.30.170.10:FF:000001">
    <property type="entry name" value="Cyclin-dependent kinases regulatory subunit"/>
    <property type="match status" value="1"/>
</dbReference>
<evidence type="ECO:0000256" key="4">
    <source>
        <dbReference type="ARBA" id="ARBA00022618"/>
    </source>
</evidence>
<reference evidence="7" key="2">
    <citation type="submission" date="2025-08" db="UniProtKB">
        <authorList>
            <consortium name="Ensembl"/>
        </authorList>
    </citation>
    <scope>IDENTIFICATION</scope>
</reference>
<dbReference type="Gene3D" id="3.30.170.10">
    <property type="entry name" value="Cyclin-dependent kinase, regulatory subunit"/>
    <property type="match status" value="1"/>
</dbReference>
<name>A0AAQ4Q683_GASAC</name>
<keyword evidence="8" id="KW-1185">Reference proteome</keyword>
<dbReference type="InterPro" id="IPR036858">
    <property type="entry name" value="Cyclin-dep_kinase_reg-sub_sf"/>
</dbReference>
<dbReference type="GO" id="GO:0016538">
    <property type="term" value="F:cyclin-dependent protein serine/threonine kinase regulator activity"/>
    <property type="evidence" value="ECO:0007669"/>
    <property type="project" value="InterPro"/>
</dbReference>
<evidence type="ECO:0000256" key="5">
    <source>
        <dbReference type="ARBA" id="ARBA00023306"/>
    </source>
</evidence>
<dbReference type="Ensembl" id="ENSGACT00000071511.1">
    <property type="protein sequence ID" value="ENSGACP00000046796.1"/>
    <property type="gene ID" value="ENSGACG00000027059.1"/>
</dbReference>
<dbReference type="GO" id="GO:0051301">
    <property type="term" value="P:cell division"/>
    <property type="evidence" value="ECO:0007669"/>
    <property type="project" value="UniProtKB-UniRule"/>
</dbReference>
<dbReference type="AlphaFoldDB" id="A0AAQ4Q683"/>
<evidence type="ECO:0000313" key="7">
    <source>
        <dbReference type="Ensembl" id="ENSGACP00000046796.1"/>
    </source>
</evidence>
<dbReference type="SUPFAM" id="SSF55637">
    <property type="entry name" value="Cell cycle regulatory proteins"/>
    <property type="match status" value="1"/>
</dbReference>
<dbReference type="PROSITE" id="PS00945">
    <property type="entry name" value="CKS_2"/>
    <property type="match status" value="1"/>
</dbReference>
<evidence type="ECO:0000256" key="6">
    <source>
        <dbReference type="RuleBase" id="RU311113"/>
    </source>
</evidence>
<sequence>GAAAACAVAAVRHRPRLGLIWHGTARCALSVKDFSADDDRNKVSSLEHVRCIGTHGFYWTGRKSQNEKKRWFVVCHFDGDRTHSGSDGDGCAMSHKQIYYSDKYDDEKYEYRHVMLPKDIAKRVPKTHLMSETEWRNLGVQQSQGWVHYMIHQPEPHILLFRRPLPSQKA</sequence>
<reference evidence="7 8" key="1">
    <citation type="journal article" date="2021" name="G3 (Bethesda)">
        <title>Improved contiguity of the threespine stickleback genome using long-read sequencing.</title>
        <authorList>
            <person name="Nath S."/>
            <person name="Shaw D.E."/>
            <person name="White M.A."/>
        </authorList>
    </citation>
    <scope>NUCLEOTIDE SEQUENCE [LARGE SCALE GENOMIC DNA]</scope>
    <source>
        <strain evidence="7 8">Lake Benthic</strain>
    </source>
</reference>
<evidence type="ECO:0000313" key="8">
    <source>
        <dbReference type="Proteomes" id="UP000007635"/>
    </source>
</evidence>
<evidence type="ECO:0000256" key="1">
    <source>
        <dbReference type="ARBA" id="ARBA00002449"/>
    </source>
</evidence>
<accession>A0AAQ4Q683</accession>
<reference evidence="7" key="3">
    <citation type="submission" date="2025-09" db="UniProtKB">
        <authorList>
            <consortium name="Ensembl"/>
        </authorList>
    </citation>
    <scope>IDENTIFICATION</scope>
</reference>
<dbReference type="SMART" id="SM01084">
    <property type="entry name" value="CKS"/>
    <property type="match status" value="1"/>
</dbReference>
<dbReference type="PROSITE" id="PS00944">
    <property type="entry name" value="CKS_1"/>
    <property type="match status" value="1"/>
</dbReference>
<dbReference type="Pfam" id="PF01111">
    <property type="entry name" value="CKS"/>
    <property type="match status" value="1"/>
</dbReference>
<protein>
    <recommendedName>
        <fullName evidence="6">Cyclin-dependent kinases regulatory subunit</fullName>
    </recommendedName>
</protein>
<dbReference type="PANTHER" id="PTHR23415">
    <property type="entry name" value="CYCLIN-DEPENDENT KINASES REGULATORY SUBUNIT/60S RIBOSOME SUBUNIT BIOGENESIS PROTEIN NIP7"/>
    <property type="match status" value="1"/>
</dbReference>
<dbReference type="InterPro" id="IPR000789">
    <property type="entry name" value="Cyclin-dep_kinase_reg-sub"/>
</dbReference>
<proteinExistence type="inferred from homology"/>
<comment type="similarity">
    <text evidence="2 6">Belongs to the CKS family.</text>
</comment>
<dbReference type="Proteomes" id="UP000007635">
    <property type="component" value="Chromosome X"/>
</dbReference>
<comment type="subunit">
    <text evidence="3">Forms a homohexamer that can probably bind six kinase subunits.</text>
</comment>
<keyword evidence="5 6" id="KW-0131">Cell cycle</keyword>
<dbReference type="PRINTS" id="PR00296">
    <property type="entry name" value="CYCLINKINASE"/>
</dbReference>
<keyword evidence="4 6" id="KW-0132">Cell division</keyword>
<evidence type="ECO:0000256" key="2">
    <source>
        <dbReference type="ARBA" id="ARBA00007782"/>
    </source>
</evidence>
<evidence type="ECO:0000256" key="3">
    <source>
        <dbReference type="ARBA" id="ARBA00011253"/>
    </source>
</evidence>
<organism evidence="7 8">
    <name type="scientific">Gasterosteus aculeatus aculeatus</name>
    <name type="common">three-spined stickleback</name>
    <dbReference type="NCBI Taxonomy" id="481459"/>
    <lineage>
        <taxon>Eukaryota</taxon>
        <taxon>Metazoa</taxon>
        <taxon>Chordata</taxon>
        <taxon>Craniata</taxon>
        <taxon>Vertebrata</taxon>
        <taxon>Euteleostomi</taxon>
        <taxon>Actinopterygii</taxon>
        <taxon>Neopterygii</taxon>
        <taxon>Teleostei</taxon>
        <taxon>Neoteleostei</taxon>
        <taxon>Acanthomorphata</taxon>
        <taxon>Eupercaria</taxon>
        <taxon>Perciformes</taxon>
        <taxon>Cottioidei</taxon>
        <taxon>Gasterosteales</taxon>
        <taxon>Gasterosteidae</taxon>
        <taxon>Gasterosteus</taxon>
    </lineage>
</organism>
<dbReference type="GeneTree" id="ENSGT00950000182971"/>
<comment type="function">
    <text evidence="1 6">Binds to the catalytic subunit of the cyclin dependent kinases and is essential for their biological function.</text>
</comment>